<evidence type="ECO:0000256" key="6">
    <source>
        <dbReference type="SAM" id="MobiDB-lite"/>
    </source>
</evidence>
<dbReference type="OrthoDB" id="428577at2759"/>
<evidence type="ECO:0000256" key="1">
    <source>
        <dbReference type="ARBA" id="ARBA00003732"/>
    </source>
</evidence>
<dbReference type="InterPro" id="IPR035896">
    <property type="entry name" value="AN1-like_Znf"/>
</dbReference>
<dbReference type="EMBL" id="CACTIH010009059">
    <property type="protein sequence ID" value="CAA3021738.1"/>
    <property type="molecule type" value="Genomic_DNA"/>
</dbReference>
<dbReference type="GO" id="GO:0016567">
    <property type="term" value="P:protein ubiquitination"/>
    <property type="evidence" value="ECO:0007669"/>
    <property type="project" value="TreeGrafter"/>
</dbReference>
<feature type="domain" description="AN1-type" evidence="7">
    <location>
        <begin position="70"/>
        <end position="118"/>
    </location>
</feature>
<protein>
    <submittedName>
        <fullName evidence="8">Zinc finger A20 and AN1 domain-containing stress-associated 5-like</fullName>
    </submittedName>
</protein>
<dbReference type="GO" id="GO:0008270">
    <property type="term" value="F:zinc ion binding"/>
    <property type="evidence" value="ECO:0007669"/>
    <property type="project" value="UniProtKB-KW"/>
</dbReference>
<dbReference type="Gene3D" id="4.10.1110.10">
    <property type="entry name" value="AN1-like Zinc finger"/>
    <property type="match status" value="1"/>
</dbReference>
<proteinExistence type="predicted"/>
<evidence type="ECO:0000256" key="5">
    <source>
        <dbReference type="PROSITE-ProRule" id="PRU00449"/>
    </source>
</evidence>
<comment type="caution">
    <text evidence="8">The sequence shown here is derived from an EMBL/GenBank/DDBJ whole genome shotgun (WGS) entry which is preliminary data.</text>
</comment>
<accession>A0A8S0UV96</accession>
<evidence type="ECO:0000313" key="8">
    <source>
        <dbReference type="EMBL" id="CAA3021738.1"/>
    </source>
</evidence>
<dbReference type="SMART" id="SM00154">
    <property type="entry name" value="ZnF_AN1"/>
    <property type="match status" value="1"/>
</dbReference>
<dbReference type="PROSITE" id="PS51039">
    <property type="entry name" value="ZF_AN1"/>
    <property type="match status" value="1"/>
</dbReference>
<dbReference type="Pfam" id="PF01428">
    <property type="entry name" value="zf-AN1"/>
    <property type="match status" value="1"/>
</dbReference>
<name>A0A8S0UV96_OLEEU</name>
<keyword evidence="3 5" id="KW-0863">Zinc-finger</keyword>
<evidence type="ECO:0000256" key="3">
    <source>
        <dbReference type="ARBA" id="ARBA00022771"/>
    </source>
</evidence>
<dbReference type="AlphaFoldDB" id="A0A8S0UV96"/>
<evidence type="ECO:0000259" key="7">
    <source>
        <dbReference type="PROSITE" id="PS51039"/>
    </source>
</evidence>
<sequence>MPNPSSPIQLFVTGGDCERSPNGSNSKVPGNDELRTSSATSPERSDLLFAMQRVRELAAEVRNRIELKRPREMTPFFRIRCRKKNRLIGFRCRYGEMFCSEHRYSIRHDCTHDYKATGQEAIAKENPIVKATNPQGLR</sequence>
<gene>
    <name evidence="8" type="ORF">OLEA9_A019039</name>
</gene>
<dbReference type="InterPro" id="IPR050652">
    <property type="entry name" value="AN1_A20_ZnFinger"/>
</dbReference>
<dbReference type="PANTHER" id="PTHR10634:SF87">
    <property type="entry name" value="ZINC FINGER AN1 DOMAIN-CONTAINING STRESS-ASSOCIATED PROTEIN 15-LIKE"/>
    <property type="match status" value="1"/>
</dbReference>
<evidence type="ECO:0000313" key="9">
    <source>
        <dbReference type="Proteomes" id="UP000594638"/>
    </source>
</evidence>
<keyword evidence="2" id="KW-0479">Metal-binding</keyword>
<reference evidence="8 9" key="1">
    <citation type="submission" date="2019-12" db="EMBL/GenBank/DDBJ databases">
        <authorList>
            <person name="Alioto T."/>
            <person name="Alioto T."/>
            <person name="Gomez Garrido J."/>
        </authorList>
    </citation>
    <scope>NUCLEOTIDE SEQUENCE [LARGE SCALE GENOMIC DNA]</scope>
</reference>
<evidence type="ECO:0000256" key="2">
    <source>
        <dbReference type="ARBA" id="ARBA00022723"/>
    </source>
</evidence>
<dbReference type="GO" id="GO:0004842">
    <property type="term" value="F:ubiquitin-protein transferase activity"/>
    <property type="evidence" value="ECO:0007669"/>
    <property type="project" value="TreeGrafter"/>
</dbReference>
<feature type="region of interest" description="Disordered" evidence="6">
    <location>
        <begin position="1"/>
        <end position="46"/>
    </location>
</feature>
<dbReference type="PANTHER" id="PTHR10634">
    <property type="entry name" value="AN1-TYPE ZINC FINGER PROTEIN"/>
    <property type="match status" value="1"/>
</dbReference>
<comment type="function">
    <text evidence="1">May be involved in environmental stress response.</text>
</comment>
<keyword evidence="4" id="KW-0862">Zinc</keyword>
<organism evidence="8 9">
    <name type="scientific">Olea europaea subsp. europaea</name>
    <dbReference type="NCBI Taxonomy" id="158383"/>
    <lineage>
        <taxon>Eukaryota</taxon>
        <taxon>Viridiplantae</taxon>
        <taxon>Streptophyta</taxon>
        <taxon>Embryophyta</taxon>
        <taxon>Tracheophyta</taxon>
        <taxon>Spermatophyta</taxon>
        <taxon>Magnoliopsida</taxon>
        <taxon>eudicotyledons</taxon>
        <taxon>Gunneridae</taxon>
        <taxon>Pentapetalae</taxon>
        <taxon>asterids</taxon>
        <taxon>lamiids</taxon>
        <taxon>Lamiales</taxon>
        <taxon>Oleaceae</taxon>
        <taxon>Oleeae</taxon>
        <taxon>Olea</taxon>
    </lineage>
</organism>
<keyword evidence="9" id="KW-1185">Reference proteome</keyword>
<dbReference type="Gramene" id="OE9A019039T1">
    <property type="protein sequence ID" value="OE9A019039C1"/>
    <property type="gene ID" value="OE9A019039"/>
</dbReference>
<evidence type="ECO:0000256" key="4">
    <source>
        <dbReference type="ARBA" id="ARBA00022833"/>
    </source>
</evidence>
<dbReference type="InterPro" id="IPR000058">
    <property type="entry name" value="Znf_AN1"/>
</dbReference>
<dbReference type="Proteomes" id="UP000594638">
    <property type="component" value="Unassembled WGS sequence"/>
</dbReference>
<dbReference type="SUPFAM" id="SSF118310">
    <property type="entry name" value="AN1-like Zinc finger"/>
    <property type="match status" value="1"/>
</dbReference>